<sequence>MEESYNSIVEFRIIPECLEKISEDSKVWLAVAISNILISDKQLAPEEKGYFKDAVMMVENEDLQKQLLEAMKNREILEMGDLTDDREFAGHFFFFLGMLIAADGKIKNSEVKMLSKICGKLGFPPDSSRMVLSWVSELIKLNNDRNKIIEELKELKPVFV</sequence>
<protein>
    <recommendedName>
        <fullName evidence="2">Co-chaperone DjlA N-terminal domain-containing protein</fullName>
    </recommendedName>
</protein>
<accession>A0A381TKR0</accession>
<name>A0A381TKR0_9ZZZZ</name>
<proteinExistence type="predicted"/>
<evidence type="ECO:0000313" key="1">
    <source>
        <dbReference type="EMBL" id="SVA16118.1"/>
    </source>
</evidence>
<gene>
    <name evidence="1" type="ORF">METZ01_LOCUS68972</name>
</gene>
<dbReference type="InterPro" id="IPR029024">
    <property type="entry name" value="TerB-like"/>
</dbReference>
<reference evidence="1" key="1">
    <citation type="submission" date="2018-05" db="EMBL/GenBank/DDBJ databases">
        <authorList>
            <person name="Lanie J.A."/>
            <person name="Ng W.-L."/>
            <person name="Kazmierczak K.M."/>
            <person name="Andrzejewski T.M."/>
            <person name="Davidsen T.M."/>
            <person name="Wayne K.J."/>
            <person name="Tettelin H."/>
            <person name="Glass J.I."/>
            <person name="Rusch D."/>
            <person name="Podicherti R."/>
            <person name="Tsui H.-C.T."/>
            <person name="Winkler M.E."/>
        </authorList>
    </citation>
    <scope>NUCLEOTIDE SEQUENCE</scope>
</reference>
<dbReference type="SUPFAM" id="SSF158682">
    <property type="entry name" value="TerB-like"/>
    <property type="match status" value="1"/>
</dbReference>
<evidence type="ECO:0008006" key="2">
    <source>
        <dbReference type="Google" id="ProtNLM"/>
    </source>
</evidence>
<dbReference type="Gene3D" id="1.10.3680.10">
    <property type="entry name" value="TerB-like"/>
    <property type="match status" value="1"/>
</dbReference>
<dbReference type="AlphaFoldDB" id="A0A381TKR0"/>
<organism evidence="1">
    <name type="scientific">marine metagenome</name>
    <dbReference type="NCBI Taxonomy" id="408172"/>
    <lineage>
        <taxon>unclassified sequences</taxon>
        <taxon>metagenomes</taxon>
        <taxon>ecological metagenomes</taxon>
    </lineage>
</organism>
<dbReference type="EMBL" id="UINC01004685">
    <property type="protein sequence ID" value="SVA16118.1"/>
    <property type="molecule type" value="Genomic_DNA"/>
</dbReference>